<name>A0A7I7K861_9MYCO</name>
<protein>
    <recommendedName>
        <fullName evidence="1">DUF4333 domain-containing protein</fullName>
    </recommendedName>
</protein>
<gene>
    <name evidence="2" type="ORF">MDUV_44720</name>
</gene>
<proteinExistence type="predicted"/>
<dbReference type="OrthoDB" id="5244388at2"/>
<dbReference type="InterPro" id="IPR025637">
    <property type="entry name" value="DUF4333"/>
</dbReference>
<sequence length="176" mass="18512">MTPGLRSAPALVLAGTILVLPACQMSVSTGGLDYDKLETAITDELNTTYQPIEQQVSSLECPRKSPSPGTGDKLVCTAEVGGQTVRVEATVTDDDYNVDFATLDTLYNLPDTAAALSEEISNQVGFPVTVTCGAGLRAVEVGKFLDCTAADEAGVERTVRVTAAPVGENDQWELLD</sequence>
<dbReference type="Pfam" id="PF14230">
    <property type="entry name" value="DUF4333"/>
    <property type="match status" value="1"/>
</dbReference>
<accession>A0A7I7K861</accession>
<dbReference type="RefSeq" id="WP_098004249.1">
    <property type="nucleotide sequence ID" value="NZ_AP022563.1"/>
</dbReference>
<dbReference type="KEGG" id="mdu:MDUV_44720"/>
<feature type="domain" description="DUF4333" evidence="1">
    <location>
        <begin position="27"/>
        <end position="95"/>
    </location>
</feature>
<evidence type="ECO:0000313" key="3">
    <source>
        <dbReference type="Proteomes" id="UP000467006"/>
    </source>
</evidence>
<dbReference type="Proteomes" id="UP000467006">
    <property type="component" value="Chromosome"/>
</dbReference>
<evidence type="ECO:0000259" key="1">
    <source>
        <dbReference type="Pfam" id="PF14230"/>
    </source>
</evidence>
<organism evidence="2 3">
    <name type="scientific">Mycolicibacterium duvalii</name>
    <dbReference type="NCBI Taxonomy" id="39688"/>
    <lineage>
        <taxon>Bacteria</taxon>
        <taxon>Bacillati</taxon>
        <taxon>Actinomycetota</taxon>
        <taxon>Actinomycetes</taxon>
        <taxon>Mycobacteriales</taxon>
        <taxon>Mycobacteriaceae</taxon>
        <taxon>Mycolicibacterium</taxon>
    </lineage>
</organism>
<dbReference type="AlphaFoldDB" id="A0A7I7K861"/>
<keyword evidence="3" id="KW-1185">Reference proteome</keyword>
<dbReference type="EMBL" id="AP022563">
    <property type="protein sequence ID" value="BBX19612.1"/>
    <property type="molecule type" value="Genomic_DNA"/>
</dbReference>
<evidence type="ECO:0000313" key="2">
    <source>
        <dbReference type="EMBL" id="BBX19612.1"/>
    </source>
</evidence>
<reference evidence="2 3" key="1">
    <citation type="journal article" date="2019" name="Emerg. Microbes Infect.">
        <title>Comprehensive subspecies identification of 175 nontuberculous mycobacteria species based on 7547 genomic profiles.</title>
        <authorList>
            <person name="Matsumoto Y."/>
            <person name="Kinjo T."/>
            <person name="Motooka D."/>
            <person name="Nabeya D."/>
            <person name="Jung N."/>
            <person name="Uechi K."/>
            <person name="Horii T."/>
            <person name="Iida T."/>
            <person name="Fujita J."/>
            <person name="Nakamura S."/>
        </authorList>
    </citation>
    <scope>NUCLEOTIDE SEQUENCE [LARGE SCALE GENOMIC DNA]</scope>
    <source>
        <strain evidence="2 3">JCM 6396</strain>
    </source>
</reference>